<sequence length="88" mass="9767">MHTLVIYDGTGYIISQMNGDVREPIGLPFLWIEVPEKKRLVSVDVSVTPNVPIFEDVPLTEIEQLRLETAQGNAELFEMVLLLTGGVA</sequence>
<organism evidence="1 2">
    <name type="scientific">Paenibacillus macquariensis</name>
    <dbReference type="NCBI Taxonomy" id="948756"/>
    <lineage>
        <taxon>Bacteria</taxon>
        <taxon>Bacillati</taxon>
        <taxon>Bacillota</taxon>
        <taxon>Bacilli</taxon>
        <taxon>Bacillales</taxon>
        <taxon>Paenibacillaceae</taxon>
        <taxon>Paenibacillus</taxon>
    </lineage>
</organism>
<gene>
    <name evidence="1" type="ORF">SAMN05421578_103351</name>
</gene>
<protein>
    <submittedName>
        <fullName evidence="1">Uncharacterized protein</fullName>
    </submittedName>
</protein>
<evidence type="ECO:0000313" key="1">
    <source>
        <dbReference type="EMBL" id="SIQ68340.1"/>
    </source>
</evidence>
<evidence type="ECO:0000313" key="2">
    <source>
        <dbReference type="Proteomes" id="UP000186666"/>
    </source>
</evidence>
<comment type="caution">
    <text evidence="1">The sequence shown here is derived from an EMBL/GenBank/DDBJ whole genome shotgun (WGS) entry which is preliminary data.</text>
</comment>
<reference evidence="1 2" key="1">
    <citation type="submission" date="2017-01" db="EMBL/GenBank/DDBJ databases">
        <authorList>
            <person name="Varghese N."/>
            <person name="Submissions S."/>
        </authorList>
    </citation>
    <scope>NUCLEOTIDE SEQUENCE [LARGE SCALE GENOMIC DNA]</scope>
    <source>
        <strain evidence="1 2">ATCC 23464</strain>
    </source>
</reference>
<dbReference type="Proteomes" id="UP000186666">
    <property type="component" value="Unassembled WGS sequence"/>
</dbReference>
<keyword evidence="2" id="KW-1185">Reference proteome</keyword>
<proteinExistence type="predicted"/>
<accession>A0ABY1JSC9</accession>
<dbReference type="EMBL" id="FTNK01000003">
    <property type="protein sequence ID" value="SIQ68340.1"/>
    <property type="molecule type" value="Genomic_DNA"/>
</dbReference>
<name>A0ABY1JSC9_9BACL</name>
<dbReference type="RefSeq" id="WP_068582829.1">
    <property type="nucleotide sequence ID" value="NZ_FTNK01000003.1"/>
</dbReference>